<comment type="similarity">
    <text evidence="6">Belongs to the ribonuclease III family. Mitochondrion-specific ribosomal protein mL44 subfamily.</text>
</comment>
<reference evidence="10" key="2">
    <citation type="submission" date="2022-10" db="EMBL/GenBank/DDBJ databases">
        <authorList>
            <consortium name="ENA_rothamsted_submissions"/>
            <consortium name="culmorum"/>
            <person name="King R."/>
        </authorList>
    </citation>
    <scope>NUCLEOTIDE SEQUENCE</scope>
</reference>
<evidence type="ECO:0000256" key="1">
    <source>
        <dbReference type="ARBA" id="ARBA00004173"/>
    </source>
</evidence>
<evidence type="ECO:0000313" key="10">
    <source>
        <dbReference type="EMBL" id="CAH1118525.1"/>
    </source>
</evidence>
<dbReference type="Gene3D" id="3.30.160.20">
    <property type="match status" value="1"/>
</dbReference>
<organism evidence="10 11">
    <name type="scientific">Phaedon cochleariae</name>
    <name type="common">Mustard beetle</name>
    <dbReference type="NCBI Taxonomy" id="80249"/>
    <lineage>
        <taxon>Eukaryota</taxon>
        <taxon>Metazoa</taxon>
        <taxon>Ecdysozoa</taxon>
        <taxon>Arthropoda</taxon>
        <taxon>Hexapoda</taxon>
        <taxon>Insecta</taxon>
        <taxon>Pterygota</taxon>
        <taxon>Neoptera</taxon>
        <taxon>Endopterygota</taxon>
        <taxon>Coleoptera</taxon>
        <taxon>Polyphaga</taxon>
        <taxon>Cucujiformia</taxon>
        <taxon>Chrysomeloidea</taxon>
        <taxon>Chrysomelidae</taxon>
        <taxon>Chrysomelinae</taxon>
        <taxon>Chrysomelini</taxon>
        <taxon>Phaedon</taxon>
    </lineage>
</organism>
<keyword evidence="3" id="KW-0689">Ribosomal protein</keyword>
<evidence type="ECO:0000256" key="5">
    <source>
        <dbReference type="ARBA" id="ARBA00023274"/>
    </source>
</evidence>
<evidence type="ECO:0000256" key="7">
    <source>
        <dbReference type="ARBA" id="ARBA00035187"/>
    </source>
</evidence>
<sequence length="303" mass="34685">MSLFKPTFSVLRRCVALNVSIRTSESRSIKRWVAPTLKELYRRREKVGPEPEKPRSSYLEWNYEAEVFAFGKRLGEEFDRDILKKALIQKEYANIQEIKAKETGQNLPTITDNYELIPEGDGIISSYVMTELSKKYPEDIAKAVTNYLTSEEMLSYIASHIGLKDLILTNEFPVANSTLCNTFKAVVAALKQSQNLAQAEKFIHDFVLSQLNGKNVYEIWDPKEPYKYLTRLLHQRGIKEIEPRLCNQSASNTVLACFQVGLYSNRELLGIGWGESVHIAKDTAALDAIQRVYKNYTTQLENK</sequence>
<comment type="subcellular location">
    <subcellularLocation>
        <location evidence="1">Mitochondrion</location>
    </subcellularLocation>
</comment>
<dbReference type="CDD" id="cd19874">
    <property type="entry name" value="DSRM_MRPL44"/>
    <property type="match status" value="1"/>
</dbReference>
<feature type="domain" description="Large ribosomal subunit protein mL44 dsRNA binding" evidence="8">
    <location>
        <begin position="220"/>
        <end position="295"/>
    </location>
</feature>
<evidence type="ECO:0000256" key="6">
    <source>
        <dbReference type="ARBA" id="ARBA00024034"/>
    </source>
</evidence>
<dbReference type="OrthoDB" id="444135at2759"/>
<dbReference type="AlphaFoldDB" id="A0A9P0D9S9"/>
<dbReference type="SUPFAM" id="SSF69065">
    <property type="entry name" value="RNase III domain-like"/>
    <property type="match status" value="1"/>
</dbReference>
<evidence type="ECO:0000259" key="9">
    <source>
        <dbReference type="Pfam" id="PF22935"/>
    </source>
</evidence>
<dbReference type="EMBL" id="OU896717">
    <property type="protein sequence ID" value="CAH1118525.1"/>
    <property type="molecule type" value="Genomic_DNA"/>
</dbReference>
<evidence type="ECO:0000256" key="4">
    <source>
        <dbReference type="ARBA" id="ARBA00023128"/>
    </source>
</evidence>
<keyword evidence="5" id="KW-0687">Ribonucleoprotein</keyword>
<accession>A0A9P0D9S9</accession>
<evidence type="ECO:0000256" key="3">
    <source>
        <dbReference type="ARBA" id="ARBA00022980"/>
    </source>
</evidence>
<reference evidence="10" key="1">
    <citation type="submission" date="2022-01" db="EMBL/GenBank/DDBJ databases">
        <authorList>
            <person name="King R."/>
        </authorList>
    </citation>
    <scope>NUCLEOTIDE SEQUENCE</scope>
</reference>
<dbReference type="GO" id="GO:0003725">
    <property type="term" value="F:double-stranded RNA binding"/>
    <property type="evidence" value="ECO:0007669"/>
    <property type="project" value="InterPro"/>
</dbReference>
<dbReference type="InterPro" id="IPR055189">
    <property type="entry name" value="RM44_endonuclase"/>
</dbReference>
<keyword evidence="11" id="KW-1185">Reference proteome</keyword>
<name>A0A9P0D9S9_PHACE</name>
<dbReference type="InterPro" id="IPR044444">
    <property type="entry name" value="Ribosomal_mL44_DSRM_metazoa"/>
</dbReference>
<gene>
    <name evidence="10" type="ORF">PHAECO_LOCUS2232</name>
</gene>
<keyword evidence="2" id="KW-0809">Transit peptide</keyword>
<dbReference type="GO" id="GO:0006396">
    <property type="term" value="P:RNA processing"/>
    <property type="evidence" value="ECO:0007669"/>
    <property type="project" value="InterPro"/>
</dbReference>
<feature type="domain" description="Large ribosomal subunit protein mL44 endonuclease" evidence="9">
    <location>
        <begin position="62"/>
        <end position="190"/>
    </location>
</feature>
<evidence type="ECO:0000313" key="11">
    <source>
        <dbReference type="Proteomes" id="UP001153737"/>
    </source>
</evidence>
<dbReference type="GO" id="GO:0005840">
    <property type="term" value="C:ribosome"/>
    <property type="evidence" value="ECO:0007669"/>
    <property type="project" value="UniProtKB-KW"/>
</dbReference>
<dbReference type="Proteomes" id="UP001153737">
    <property type="component" value="Chromosome 11"/>
</dbReference>
<dbReference type="Pfam" id="PF22892">
    <property type="entry name" value="DSRM_MRPL44"/>
    <property type="match status" value="1"/>
</dbReference>
<evidence type="ECO:0000256" key="2">
    <source>
        <dbReference type="ARBA" id="ARBA00022946"/>
    </source>
</evidence>
<dbReference type="GO" id="GO:0004525">
    <property type="term" value="F:ribonuclease III activity"/>
    <property type="evidence" value="ECO:0007669"/>
    <property type="project" value="InterPro"/>
</dbReference>
<dbReference type="Pfam" id="PF22935">
    <property type="entry name" value="RM44_endonuclase"/>
    <property type="match status" value="1"/>
</dbReference>
<dbReference type="GO" id="GO:0005739">
    <property type="term" value="C:mitochondrion"/>
    <property type="evidence" value="ECO:0007669"/>
    <property type="project" value="UniProtKB-SubCell"/>
</dbReference>
<dbReference type="InterPro" id="IPR036389">
    <property type="entry name" value="RNase_III_sf"/>
</dbReference>
<proteinExistence type="inferred from homology"/>
<protein>
    <recommendedName>
        <fullName evidence="7">Large ribosomal subunit protein mL44</fullName>
    </recommendedName>
</protein>
<dbReference type="Gene3D" id="1.10.1520.10">
    <property type="entry name" value="Ribonuclease III domain"/>
    <property type="match status" value="1"/>
</dbReference>
<keyword evidence="4" id="KW-0496">Mitochondrion</keyword>
<dbReference type="GO" id="GO:1990904">
    <property type="term" value="C:ribonucleoprotein complex"/>
    <property type="evidence" value="ECO:0007669"/>
    <property type="project" value="UniProtKB-KW"/>
</dbReference>
<dbReference type="SUPFAM" id="SSF54768">
    <property type="entry name" value="dsRNA-binding domain-like"/>
    <property type="match status" value="1"/>
</dbReference>
<evidence type="ECO:0000259" key="8">
    <source>
        <dbReference type="Pfam" id="PF22892"/>
    </source>
</evidence>